<reference evidence="1" key="1">
    <citation type="journal article" date="2015" name="Nature">
        <title>Complex archaea that bridge the gap between prokaryotes and eukaryotes.</title>
        <authorList>
            <person name="Spang A."/>
            <person name="Saw J.H."/>
            <person name="Jorgensen S.L."/>
            <person name="Zaremba-Niedzwiedzka K."/>
            <person name="Martijn J."/>
            <person name="Lind A.E."/>
            <person name="van Eijk R."/>
            <person name="Schleper C."/>
            <person name="Guy L."/>
            <person name="Ettema T.J."/>
        </authorList>
    </citation>
    <scope>NUCLEOTIDE SEQUENCE</scope>
</reference>
<organism evidence="1">
    <name type="scientific">marine sediment metagenome</name>
    <dbReference type="NCBI Taxonomy" id="412755"/>
    <lineage>
        <taxon>unclassified sequences</taxon>
        <taxon>metagenomes</taxon>
        <taxon>ecological metagenomes</taxon>
    </lineage>
</organism>
<dbReference type="EMBL" id="LAZR01009005">
    <property type="protein sequence ID" value="KKM75282.1"/>
    <property type="molecule type" value="Genomic_DNA"/>
</dbReference>
<comment type="caution">
    <text evidence="1">The sequence shown here is derived from an EMBL/GenBank/DDBJ whole genome shotgun (WGS) entry which is preliminary data.</text>
</comment>
<feature type="non-terminal residue" evidence="1">
    <location>
        <position position="1"/>
    </location>
</feature>
<name>A0A0F9N1D2_9ZZZZ</name>
<dbReference type="AlphaFoldDB" id="A0A0F9N1D2"/>
<evidence type="ECO:0000313" key="1">
    <source>
        <dbReference type="EMBL" id="KKM75282.1"/>
    </source>
</evidence>
<sequence length="42" mass="4650">HEASKDMYEALRELASLADKQILPLQPSREKAKQALGKAEGK</sequence>
<accession>A0A0F9N1D2</accession>
<protein>
    <submittedName>
        <fullName evidence="1">Uncharacterized protein</fullName>
    </submittedName>
</protein>
<gene>
    <name evidence="1" type="ORF">LCGC14_1391900</name>
</gene>
<proteinExistence type="predicted"/>